<dbReference type="AlphaFoldDB" id="A0A284S2N6"/>
<gene>
    <name evidence="1" type="ORF">ARMOST_18713</name>
</gene>
<dbReference type="Proteomes" id="UP000219338">
    <property type="component" value="Unassembled WGS sequence"/>
</dbReference>
<protein>
    <submittedName>
        <fullName evidence="1">Uncharacterized protein</fullName>
    </submittedName>
</protein>
<proteinExistence type="predicted"/>
<organism evidence="1 2">
    <name type="scientific">Armillaria ostoyae</name>
    <name type="common">Armillaria root rot fungus</name>
    <dbReference type="NCBI Taxonomy" id="47428"/>
    <lineage>
        <taxon>Eukaryota</taxon>
        <taxon>Fungi</taxon>
        <taxon>Dikarya</taxon>
        <taxon>Basidiomycota</taxon>
        <taxon>Agaricomycotina</taxon>
        <taxon>Agaricomycetes</taxon>
        <taxon>Agaricomycetidae</taxon>
        <taxon>Agaricales</taxon>
        <taxon>Marasmiineae</taxon>
        <taxon>Physalacriaceae</taxon>
        <taxon>Armillaria</taxon>
    </lineage>
</organism>
<sequence>MSDSTTSTSAVVMDVDGTQHPSSPSTCSPSQHVPGALISPISSHVDFSFIPHTKMNPMSPALALSRRCSLACILEDPKSASLPLEKRTNDSLYPPGRLESDDDLSIHISKVQVVEESAQTAAHRLGKVKVQVDELRIAPEAEELRIARADHARLVEDLANLTRTFDNTVTSRIASRLVDDHRIQDAKECAQTAMMHASARCQSVSDQLSHHREQRQRAIADGVTRQIQEDGGARLTEVLSQLPPLRNRVKDLRGGLDTSVEDEVQEHFQQERLTRQHKSASLLNTMRALLDEKLAQFTDQCHQDEVAMEGDLARALSEATTSEKGYASVLNIARDLIQDRKKSAAQEEDVHAAGLRERIARYRERHGQLDSNEGSSGGVRAHDQVAWLLVGV</sequence>
<accession>A0A284S2N6</accession>
<evidence type="ECO:0000313" key="1">
    <source>
        <dbReference type="EMBL" id="SJL15227.1"/>
    </source>
</evidence>
<evidence type="ECO:0000313" key="2">
    <source>
        <dbReference type="Proteomes" id="UP000219338"/>
    </source>
</evidence>
<keyword evidence="2" id="KW-1185">Reference proteome</keyword>
<name>A0A284S2N6_ARMOS</name>
<reference evidence="2" key="1">
    <citation type="journal article" date="2017" name="Nat. Ecol. Evol.">
        <title>Genome expansion and lineage-specific genetic innovations in the forest pathogenic fungi Armillaria.</title>
        <authorList>
            <person name="Sipos G."/>
            <person name="Prasanna A.N."/>
            <person name="Walter M.C."/>
            <person name="O'Connor E."/>
            <person name="Balint B."/>
            <person name="Krizsan K."/>
            <person name="Kiss B."/>
            <person name="Hess J."/>
            <person name="Varga T."/>
            <person name="Slot J."/>
            <person name="Riley R."/>
            <person name="Boka B."/>
            <person name="Rigling D."/>
            <person name="Barry K."/>
            <person name="Lee J."/>
            <person name="Mihaltcheva S."/>
            <person name="LaButti K."/>
            <person name="Lipzen A."/>
            <person name="Waldron R."/>
            <person name="Moloney N.M."/>
            <person name="Sperisen C."/>
            <person name="Kredics L."/>
            <person name="Vagvoelgyi C."/>
            <person name="Patrignani A."/>
            <person name="Fitzpatrick D."/>
            <person name="Nagy I."/>
            <person name="Doyle S."/>
            <person name="Anderson J.B."/>
            <person name="Grigoriev I.V."/>
            <person name="Gueldener U."/>
            <person name="Muensterkoetter M."/>
            <person name="Nagy L.G."/>
        </authorList>
    </citation>
    <scope>NUCLEOTIDE SEQUENCE [LARGE SCALE GENOMIC DNA]</scope>
    <source>
        <strain evidence="2">C18/9</strain>
    </source>
</reference>
<dbReference type="OrthoDB" id="3088217at2759"/>
<dbReference type="EMBL" id="FUEG01000027">
    <property type="protein sequence ID" value="SJL15227.1"/>
    <property type="molecule type" value="Genomic_DNA"/>
</dbReference>